<dbReference type="Pfam" id="PF23598">
    <property type="entry name" value="LRR_14"/>
    <property type="match status" value="1"/>
</dbReference>
<keyword evidence="4" id="KW-0067">ATP-binding</keyword>
<dbReference type="EMBL" id="JAUESC010000004">
    <property type="protein sequence ID" value="KAK0597994.1"/>
    <property type="molecule type" value="Genomic_DNA"/>
</dbReference>
<dbReference type="GO" id="GO:0043531">
    <property type="term" value="F:ADP binding"/>
    <property type="evidence" value="ECO:0007669"/>
    <property type="project" value="InterPro"/>
</dbReference>
<evidence type="ECO:0000259" key="9">
    <source>
        <dbReference type="Pfam" id="PF23559"/>
    </source>
</evidence>
<feature type="domain" description="Disease resistance R13L4/SHOC-2-like LRR" evidence="10">
    <location>
        <begin position="586"/>
        <end position="793"/>
    </location>
</feature>
<dbReference type="Pfam" id="PF00931">
    <property type="entry name" value="NB-ARC"/>
    <property type="match status" value="1"/>
</dbReference>
<feature type="compositionally biased region" description="Basic and acidic residues" evidence="6">
    <location>
        <begin position="870"/>
        <end position="949"/>
    </location>
</feature>
<sequence length="949" mass="109569">MDEQLVFPIVEILLHKLQSLRKQNVPLGQEGANNIELERLETILSSFRAVLLDAEKQQLHNNDVRGWLKKLKDACYDAEDALDELEIEALHNRQLKMELEIEALHNRQLKMNQSRSITRKVCDFISCSSKSFASLRFTIDSSKQIKEIRERLGGIEVDLSKFGFKDRVHHHQDINGNVPKEREIITHSSSVVASDVFERDGDIENIIKKLMQNDDVQFTGPGGIGKTTVAKLVYNDKRIYETFDIKMWVSCRQHYFELEKEIIIDMIYSVTGRIENTMEIGQLQQVLQDILKGKKYLLVLDEFNLDWGLDKLKSLLSVGAKESKIIAIDEMTRFRLNWPSEARKRYWLNWLSKESSLSLFMRYAFKEGKEKNPRLREIGEEIATKCAGRPLLLKILGSILYFSTDEDDWKYVRDNIKKLREGTEKETEKGSISVLKLGYDLLPSHLKQCFVCCSVFPRDHGLNNITLIQFWMAHGLLQSDDGNEEPESIGMRYINELRCRCLFQDFEQNFDFITFKMHYLVHLLATEIAKNENLIMDSGKQYYRHISVVSFDEMIKTFSGSKMTRSILFFNMISPSRLLVQSCPILFPNLRVLDFRYSDTSVLPESIGNLKRLRYFNLTKNIKIRRLPKSLFKLGSLETLLLGGCKELEELPTDIGNLVNLRILVFSSKQRRLTENGIGCLTSLRRLGIGSCYNLEYLFEDIGRLKALRTLIIGDCPKLVSLPPGVKDLSSLENLMLFDCEKSSKCNLKMEMELESINPHLRMLCIDGLPEFNELPQWLLQCSANSLQWLAIKNCPNFKGLPAEPPQILKSLEVLEIWNCPKFSSFSEDMHGLTAMIRELKVQDCPDLSKRCERDTGEDGPKINHIPKTKLHDNPDPEINHIPKTELHIPKTELHDNPDTEINHIPKTELHDNPDPEINHIPKTELHDNPDPEINHIPKIELHDNPKNK</sequence>
<dbReference type="SUPFAM" id="SSF52540">
    <property type="entry name" value="P-loop containing nucleoside triphosphate hydrolases"/>
    <property type="match status" value="1"/>
</dbReference>
<dbReference type="InterPro" id="IPR041118">
    <property type="entry name" value="Rx_N"/>
</dbReference>
<proteinExistence type="predicted"/>
<keyword evidence="3" id="KW-0611">Plant defense</keyword>
<dbReference type="InterPro" id="IPR032675">
    <property type="entry name" value="LRR_dom_sf"/>
</dbReference>
<dbReference type="Gene3D" id="1.20.5.4130">
    <property type="match status" value="1"/>
</dbReference>
<dbReference type="GO" id="GO:0005524">
    <property type="term" value="F:ATP binding"/>
    <property type="evidence" value="ECO:0007669"/>
    <property type="project" value="UniProtKB-KW"/>
</dbReference>
<organism evidence="11 12">
    <name type="scientific">Acer saccharum</name>
    <name type="common">Sugar maple</name>
    <dbReference type="NCBI Taxonomy" id="4024"/>
    <lineage>
        <taxon>Eukaryota</taxon>
        <taxon>Viridiplantae</taxon>
        <taxon>Streptophyta</taxon>
        <taxon>Embryophyta</taxon>
        <taxon>Tracheophyta</taxon>
        <taxon>Spermatophyta</taxon>
        <taxon>Magnoliopsida</taxon>
        <taxon>eudicotyledons</taxon>
        <taxon>Gunneridae</taxon>
        <taxon>Pentapetalae</taxon>
        <taxon>rosids</taxon>
        <taxon>malvids</taxon>
        <taxon>Sapindales</taxon>
        <taxon>Sapindaceae</taxon>
        <taxon>Hippocastanoideae</taxon>
        <taxon>Acereae</taxon>
        <taxon>Acer</taxon>
    </lineage>
</organism>
<dbReference type="InterPro" id="IPR036388">
    <property type="entry name" value="WH-like_DNA-bd_sf"/>
</dbReference>
<evidence type="ECO:0000259" key="8">
    <source>
        <dbReference type="Pfam" id="PF18052"/>
    </source>
</evidence>
<dbReference type="InterPro" id="IPR002182">
    <property type="entry name" value="NB-ARC"/>
</dbReference>
<evidence type="ECO:0000256" key="4">
    <source>
        <dbReference type="ARBA" id="ARBA00022840"/>
    </source>
</evidence>
<evidence type="ECO:0000313" key="12">
    <source>
        <dbReference type="Proteomes" id="UP001168877"/>
    </source>
</evidence>
<dbReference type="PANTHER" id="PTHR36766:SF61">
    <property type="entry name" value="NB-ARC DOMAIN DISEASE RESISTANCE PROTEIN"/>
    <property type="match status" value="1"/>
</dbReference>
<feature type="compositionally biased region" description="Basic and acidic residues" evidence="6">
    <location>
        <begin position="851"/>
        <end position="862"/>
    </location>
</feature>
<keyword evidence="2" id="KW-0547">Nucleotide-binding</keyword>
<reference evidence="11" key="1">
    <citation type="journal article" date="2022" name="Plant J.">
        <title>Strategies of tolerance reflected in two North American maple genomes.</title>
        <authorList>
            <person name="McEvoy S.L."/>
            <person name="Sezen U.U."/>
            <person name="Trouern-Trend A."/>
            <person name="McMahon S.M."/>
            <person name="Schaberg P.G."/>
            <person name="Yang J."/>
            <person name="Wegrzyn J.L."/>
            <person name="Swenson N.G."/>
        </authorList>
    </citation>
    <scope>NUCLEOTIDE SEQUENCE</scope>
    <source>
        <strain evidence="11">NS2018</strain>
    </source>
</reference>
<accession>A0AA39STL2</accession>
<keyword evidence="12" id="KW-1185">Reference proteome</keyword>
<protein>
    <submittedName>
        <fullName evidence="11">Uncharacterized protein</fullName>
    </submittedName>
</protein>
<dbReference type="InterPro" id="IPR027417">
    <property type="entry name" value="P-loop_NTPase"/>
</dbReference>
<feature type="coiled-coil region" evidence="5">
    <location>
        <begin position="37"/>
        <end position="107"/>
    </location>
</feature>
<name>A0AA39STL2_ACESA</name>
<dbReference type="Gene3D" id="3.80.10.10">
    <property type="entry name" value="Ribonuclease Inhibitor"/>
    <property type="match status" value="1"/>
</dbReference>
<evidence type="ECO:0000259" key="10">
    <source>
        <dbReference type="Pfam" id="PF23598"/>
    </source>
</evidence>
<dbReference type="Gene3D" id="1.10.8.430">
    <property type="entry name" value="Helical domain of apoptotic protease-activating factors"/>
    <property type="match status" value="1"/>
</dbReference>
<dbReference type="GO" id="GO:0051707">
    <property type="term" value="P:response to other organism"/>
    <property type="evidence" value="ECO:0007669"/>
    <property type="project" value="UniProtKB-ARBA"/>
</dbReference>
<dbReference type="SUPFAM" id="SSF52047">
    <property type="entry name" value="RNI-like"/>
    <property type="match status" value="1"/>
</dbReference>
<feature type="domain" description="Disease resistance N-terminal" evidence="8">
    <location>
        <begin position="9"/>
        <end position="94"/>
    </location>
</feature>
<dbReference type="Gene3D" id="1.10.10.10">
    <property type="entry name" value="Winged helix-like DNA-binding domain superfamily/Winged helix DNA-binding domain"/>
    <property type="match status" value="1"/>
</dbReference>
<evidence type="ECO:0000313" key="11">
    <source>
        <dbReference type="EMBL" id="KAK0597994.1"/>
    </source>
</evidence>
<evidence type="ECO:0000256" key="3">
    <source>
        <dbReference type="ARBA" id="ARBA00022821"/>
    </source>
</evidence>
<evidence type="ECO:0000256" key="1">
    <source>
        <dbReference type="ARBA" id="ARBA00022737"/>
    </source>
</evidence>
<dbReference type="AlphaFoldDB" id="A0AA39STL2"/>
<dbReference type="Proteomes" id="UP001168877">
    <property type="component" value="Unassembled WGS sequence"/>
</dbReference>
<reference evidence="11" key="2">
    <citation type="submission" date="2023-06" db="EMBL/GenBank/DDBJ databases">
        <authorList>
            <person name="Swenson N.G."/>
            <person name="Wegrzyn J.L."/>
            <person name="Mcevoy S.L."/>
        </authorList>
    </citation>
    <scope>NUCLEOTIDE SEQUENCE</scope>
    <source>
        <strain evidence="11">NS2018</strain>
        <tissue evidence="11">Leaf</tissue>
    </source>
</reference>
<dbReference type="PANTHER" id="PTHR36766">
    <property type="entry name" value="PLANT BROAD-SPECTRUM MILDEW RESISTANCE PROTEIN RPW8"/>
    <property type="match status" value="1"/>
</dbReference>
<feature type="domain" description="NB-ARC" evidence="7">
    <location>
        <begin position="200"/>
        <end position="367"/>
    </location>
</feature>
<keyword evidence="5" id="KW-0175">Coiled coil</keyword>
<gene>
    <name evidence="11" type="ORF">LWI29_030623</name>
</gene>
<evidence type="ECO:0000256" key="6">
    <source>
        <dbReference type="SAM" id="MobiDB-lite"/>
    </source>
</evidence>
<dbReference type="GO" id="GO:0006952">
    <property type="term" value="P:defense response"/>
    <property type="evidence" value="ECO:0007669"/>
    <property type="project" value="UniProtKB-KW"/>
</dbReference>
<feature type="region of interest" description="Disordered" evidence="6">
    <location>
        <begin position="851"/>
        <end position="949"/>
    </location>
</feature>
<dbReference type="PRINTS" id="PR00364">
    <property type="entry name" value="DISEASERSIST"/>
</dbReference>
<dbReference type="InterPro" id="IPR058922">
    <property type="entry name" value="WHD_DRP"/>
</dbReference>
<dbReference type="Gene3D" id="3.40.50.300">
    <property type="entry name" value="P-loop containing nucleotide triphosphate hydrolases"/>
    <property type="match status" value="1"/>
</dbReference>
<evidence type="ECO:0000259" key="7">
    <source>
        <dbReference type="Pfam" id="PF00931"/>
    </source>
</evidence>
<evidence type="ECO:0000256" key="2">
    <source>
        <dbReference type="ARBA" id="ARBA00022741"/>
    </source>
</evidence>
<dbReference type="Pfam" id="PF18052">
    <property type="entry name" value="Rx_N"/>
    <property type="match status" value="1"/>
</dbReference>
<comment type="caution">
    <text evidence="11">The sequence shown here is derived from an EMBL/GenBank/DDBJ whole genome shotgun (WGS) entry which is preliminary data.</text>
</comment>
<keyword evidence="1" id="KW-0677">Repeat</keyword>
<dbReference type="InterPro" id="IPR055414">
    <property type="entry name" value="LRR_R13L4/SHOC2-like"/>
</dbReference>
<dbReference type="InterPro" id="IPR042197">
    <property type="entry name" value="Apaf_helical"/>
</dbReference>
<feature type="domain" description="Disease resistance protein winged helix" evidence="9">
    <location>
        <begin position="455"/>
        <end position="525"/>
    </location>
</feature>
<dbReference type="Pfam" id="PF23559">
    <property type="entry name" value="WHD_DRP"/>
    <property type="match status" value="1"/>
</dbReference>
<evidence type="ECO:0000256" key="5">
    <source>
        <dbReference type="SAM" id="Coils"/>
    </source>
</evidence>